<evidence type="ECO:0000256" key="31">
    <source>
        <dbReference type="ARBA" id="ARBA00025590"/>
    </source>
</evidence>
<dbReference type="PROSITE" id="PS50994">
    <property type="entry name" value="INTEGRASE"/>
    <property type="match status" value="1"/>
</dbReference>
<evidence type="ECO:0000256" key="36">
    <source>
        <dbReference type="ARBA" id="ARBA00082890"/>
    </source>
</evidence>
<feature type="domain" description="Reverse transcriptase" evidence="40">
    <location>
        <begin position="389"/>
        <end position="570"/>
    </location>
</feature>
<comment type="function">
    <text evidence="2">The aspartyl protease (PR) mediates the proteolytic cleavages of the Gag and Gag-Pol polyproteins after assembly of the VLP.</text>
</comment>
<keyword evidence="24" id="KW-0695">RNA-directed DNA polymerase</keyword>
<feature type="compositionally biased region" description="Acidic residues" evidence="38">
    <location>
        <begin position="101"/>
        <end position="121"/>
    </location>
</feature>
<dbReference type="GO" id="GO:0075523">
    <property type="term" value="P:viral translational frameshifting"/>
    <property type="evidence" value="ECO:0007669"/>
    <property type="project" value="UniProtKB-KW"/>
</dbReference>
<dbReference type="InterPro" id="IPR043502">
    <property type="entry name" value="DNA/RNA_pol_sf"/>
</dbReference>
<evidence type="ECO:0000256" key="7">
    <source>
        <dbReference type="ARBA" id="ARBA00022612"/>
    </source>
</evidence>
<gene>
    <name evidence="43" type="primary">LOC109728433</name>
</gene>
<evidence type="ECO:0000256" key="5">
    <source>
        <dbReference type="ARBA" id="ARBA00012493"/>
    </source>
</evidence>
<dbReference type="SUPFAM" id="SSF57756">
    <property type="entry name" value="Retrovirus zinc finger-like domains"/>
    <property type="match status" value="1"/>
</dbReference>
<keyword evidence="29" id="KW-0539">Nucleus</keyword>
<evidence type="ECO:0000256" key="10">
    <source>
        <dbReference type="ARBA" id="ARBA00022695"/>
    </source>
</evidence>
<dbReference type="InterPro" id="IPR041588">
    <property type="entry name" value="Integrase_H2C2"/>
</dbReference>
<keyword evidence="23" id="KW-0229">DNA integration</keyword>
<keyword evidence="13" id="KW-0547">Nucleotide-binding</keyword>
<feature type="region of interest" description="Disordered" evidence="38">
    <location>
        <begin position="17"/>
        <end position="46"/>
    </location>
</feature>
<keyword evidence="30" id="KW-0511">Multifunctional enzyme</keyword>
<feature type="domain" description="CCHC-type" evidence="39">
    <location>
        <begin position="69"/>
        <end position="83"/>
    </location>
</feature>
<evidence type="ECO:0000256" key="19">
    <source>
        <dbReference type="ARBA" id="ARBA00022833"/>
    </source>
</evidence>
<dbReference type="Gene3D" id="2.40.70.10">
    <property type="entry name" value="Acid Proteases"/>
    <property type="match status" value="1"/>
</dbReference>
<comment type="function">
    <text evidence="31">Reverse transcriptase/ribonuclease H (RT) is a multifunctional enzyme that catalyzes the conversion of the retro-elements RNA genome into dsDNA within the VLP. The enzyme displays a DNA polymerase activity that can copy either DNA or RNA templates, and a ribonuclease H (RNase H) activity that cleaves the RNA strand of RNA-DNA heteroduplexes during plus-strand synthesis and hydrolyzes RNA primers. The conversion leads to a linear dsDNA copy of the retrotransposon that includes long terminal repeats (LTRs) at both ends.</text>
</comment>
<evidence type="ECO:0000256" key="9">
    <source>
        <dbReference type="ARBA" id="ARBA00022679"/>
    </source>
</evidence>
<dbReference type="Gene3D" id="4.10.60.10">
    <property type="entry name" value="Zinc finger, CCHC-type"/>
    <property type="match status" value="1"/>
</dbReference>
<evidence type="ECO:0000256" key="30">
    <source>
        <dbReference type="ARBA" id="ARBA00023268"/>
    </source>
</evidence>
<dbReference type="Pfam" id="PF17917">
    <property type="entry name" value="RT_RNaseH"/>
    <property type="match status" value="1"/>
</dbReference>
<evidence type="ECO:0000256" key="33">
    <source>
        <dbReference type="ARBA" id="ARBA00055265"/>
    </source>
</evidence>
<keyword evidence="26" id="KW-0917">Virion maturation</keyword>
<sequence length="1069" mass="122397">MVDMAYSHALKAENKFKRQTFRQGSASVKNTIGTKPIPKNDSQTSSRLVQDLKGKEILGAKPVESGIICYKCNKPGHKSSDCPLRKFDSRANLIESHEENENGEETLEQEDVDEISEESPDATETNLMIHRVLSASKSTQDDWKRRSLFRTICSAGGKFCSLVIDSGSTENFVSREMVDKLKLKTEKLAQTYKIAWFKDGDEFPVTERCLVEFSIGKTYADKVWCDVVPMDVSHLLLGRPWQFDRSTIHDGRENTYIVTKDNKKVRLVPLNYFPKPKSKPIESQKQPSNNEQKMMVLNKSQFSKDLAKSPVVYILLAKEISKNTEVPQVVQPLLNEFSDIMPEELPDGLPPMRDIQHCIDFVPGASLPHLAHYRMSPAEHEELYRQVFELLQKGYIRESMSPVAVPALLTPKKDGTWRMCVDSRAVNKITIKYRFPIPRIDDMLDMLGGAKIFSKIDLKSGYHQIRIRPGDEWKTAFKTKEGLYEWLVMPFGLSNAPSTFMRSMNQVLRPFIGKFVVVYFDDILIYSTSPETHMDHLRQVLQTLRDNSLHLNLKKCTFLTDSLTFLGYVVSTEGIKVDPVKIEAIQNWPTPKTITEIRSFHGLASFYRRFIRNFSSLIAPITDCLKGGKFTWTSEAEKSFQLVKDKLTKAPVLALPDFEKVFEIDCDASHIGIGGVLSQEKRPIAFFSEKLNDARARYSTYDLEFYAIVQALKHWRPYLIHREFILNSDHEALRYLNSQKNLNKRHAKWSAFLQEYTFHLRHKQGIANRVADALSRRNHLLITSSLQIVGFEIVKDQYQNDPNFGPILKKCLSPDNDSPSDYCLDGGYLFRKSKLCIPQGSLRESLIQNLHSSGLGGHFGRDKTLGLVQERYYWPNMSKDVERFVQRCKTCQSFKGQTQNTSLYTPLPIPTVPWEDISMDFVLGLPKIARQVDSVFVVVDRFTKMAHFIPCKKTSDASHIAKLFFNEIVRLHGIPKSITSDRDTKFVSHFWRTLMSKAGSKLNFSSPYHRQTDGQTEIVNRSLSNLLRCLAGEKPTQWDLILPQAEFAYNSSITEPLENLFLKLYMAVL</sequence>
<protein>
    <recommendedName>
        <fullName evidence="5">RNA-directed DNA polymerase</fullName>
        <ecNumber evidence="5">2.7.7.49</ecNumber>
    </recommendedName>
    <alternativeName>
        <fullName evidence="36">Gag3-Pol3</fullName>
    </alternativeName>
</protein>
<evidence type="ECO:0000256" key="24">
    <source>
        <dbReference type="ARBA" id="ARBA00022918"/>
    </source>
</evidence>
<dbReference type="Gene3D" id="3.10.20.370">
    <property type="match status" value="1"/>
</dbReference>
<accession>A0A6P5HJA3</accession>
<keyword evidence="21" id="KW-0460">Magnesium</keyword>
<dbReference type="Gene3D" id="1.10.340.70">
    <property type="match status" value="1"/>
</dbReference>
<evidence type="ECO:0000256" key="21">
    <source>
        <dbReference type="ARBA" id="ARBA00022842"/>
    </source>
</evidence>
<evidence type="ECO:0000256" key="29">
    <source>
        <dbReference type="ARBA" id="ARBA00023242"/>
    </source>
</evidence>
<evidence type="ECO:0000256" key="35">
    <source>
        <dbReference type="ARBA" id="ARBA00063849"/>
    </source>
</evidence>
<dbReference type="InterPro" id="IPR041373">
    <property type="entry name" value="RT_RNaseH"/>
</dbReference>
<evidence type="ECO:0000256" key="37">
    <source>
        <dbReference type="PROSITE-ProRule" id="PRU00047"/>
    </source>
</evidence>
<dbReference type="EC" id="2.7.7.49" evidence="5"/>
<evidence type="ECO:0000256" key="15">
    <source>
        <dbReference type="ARBA" id="ARBA00022758"/>
    </source>
</evidence>
<evidence type="ECO:0000259" key="41">
    <source>
        <dbReference type="PROSITE" id="PS50994"/>
    </source>
</evidence>
<evidence type="ECO:0000256" key="12">
    <source>
        <dbReference type="ARBA" id="ARBA00022723"/>
    </source>
</evidence>
<organism evidence="42 43">
    <name type="scientific">Ananas comosus</name>
    <name type="common">Pineapple</name>
    <name type="synonym">Ananas ananas</name>
    <dbReference type="NCBI Taxonomy" id="4615"/>
    <lineage>
        <taxon>Eukaryota</taxon>
        <taxon>Viridiplantae</taxon>
        <taxon>Streptophyta</taxon>
        <taxon>Embryophyta</taxon>
        <taxon>Tracheophyta</taxon>
        <taxon>Spermatophyta</taxon>
        <taxon>Magnoliopsida</taxon>
        <taxon>Liliopsida</taxon>
        <taxon>Poales</taxon>
        <taxon>Bromeliaceae</taxon>
        <taxon>Bromelioideae</taxon>
        <taxon>Ananas</taxon>
    </lineage>
</organism>
<keyword evidence="15" id="KW-0688">Ribosomal frameshifting</keyword>
<keyword evidence="14" id="KW-0064">Aspartyl protease</keyword>
<evidence type="ECO:0000256" key="3">
    <source>
        <dbReference type="ARBA" id="ARBA00004123"/>
    </source>
</evidence>
<dbReference type="InterPro" id="IPR000477">
    <property type="entry name" value="RT_dom"/>
</dbReference>
<dbReference type="CDD" id="cd09274">
    <property type="entry name" value="RNase_HI_RT_Ty3"/>
    <property type="match status" value="1"/>
</dbReference>
<dbReference type="CDD" id="cd01647">
    <property type="entry name" value="RT_LTR"/>
    <property type="match status" value="1"/>
</dbReference>
<dbReference type="SMART" id="SM00343">
    <property type="entry name" value="ZnF_C2HC"/>
    <property type="match status" value="1"/>
</dbReference>
<evidence type="ECO:0000256" key="13">
    <source>
        <dbReference type="ARBA" id="ARBA00022741"/>
    </source>
</evidence>
<evidence type="ECO:0000256" key="28">
    <source>
        <dbReference type="ARBA" id="ARBA00023172"/>
    </source>
</evidence>
<evidence type="ECO:0000256" key="18">
    <source>
        <dbReference type="ARBA" id="ARBA00022801"/>
    </source>
</evidence>
<comment type="function">
    <text evidence="34">Capsid protein (CA) is the structural component of the virus-like particle (VLP), forming the shell that encapsulates the genomic RNA-nucleocapsid complex.</text>
</comment>
<evidence type="ECO:0000256" key="11">
    <source>
        <dbReference type="ARBA" id="ARBA00022722"/>
    </source>
</evidence>
<dbReference type="SUPFAM" id="SSF56672">
    <property type="entry name" value="DNA/RNA polymerases"/>
    <property type="match status" value="1"/>
</dbReference>
<keyword evidence="18" id="KW-0378">Hydrolase</keyword>
<evidence type="ECO:0000256" key="6">
    <source>
        <dbReference type="ARBA" id="ARBA00022490"/>
    </source>
</evidence>
<keyword evidence="12" id="KW-0479">Metal-binding</keyword>
<evidence type="ECO:0000256" key="34">
    <source>
        <dbReference type="ARBA" id="ARBA00055383"/>
    </source>
</evidence>
<evidence type="ECO:0000256" key="20">
    <source>
        <dbReference type="ARBA" id="ARBA00022840"/>
    </source>
</evidence>
<comment type="subcellular location">
    <subcellularLocation>
        <location evidence="4">Cytoplasm</location>
    </subcellularLocation>
    <subcellularLocation>
        <location evidence="3">Nucleus</location>
    </subcellularLocation>
</comment>
<feature type="domain" description="Integrase catalytic" evidence="41">
    <location>
        <begin position="909"/>
        <end position="1069"/>
    </location>
</feature>
<keyword evidence="17 37" id="KW-0863">Zinc-finger</keyword>
<dbReference type="FunFam" id="3.10.10.10:FF:000007">
    <property type="entry name" value="Retrovirus-related Pol polyprotein from transposon 17.6-like Protein"/>
    <property type="match status" value="1"/>
</dbReference>
<keyword evidence="28" id="KW-0233">DNA recombination</keyword>
<dbReference type="FunFam" id="3.30.70.270:FF:000026">
    <property type="entry name" value="Transposon Ty3-G Gag-Pol polyprotein"/>
    <property type="match status" value="1"/>
</dbReference>
<evidence type="ECO:0000259" key="40">
    <source>
        <dbReference type="PROSITE" id="PS50878"/>
    </source>
</evidence>
<dbReference type="GO" id="GO:0003723">
    <property type="term" value="F:RNA binding"/>
    <property type="evidence" value="ECO:0007669"/>
    <property type="project" value="UniProtKB-KW"/>
</dbReference>
<feature type="region of interest" description="Disordered" evidence="38">
    <location>
        <begin position="95"/>
        <end position="121"/>
    </location>
</feature>
<evidence type="ECO:0000313" key="43">
    <source>
        <dbReference type="RefSeq" id="XP_020114420.1"/>
    </source>
</evidence>
<evidence type="ECO:0000256" key="4">
    <source>
        <dbReference type="ARBA" id="ARBA00004496"/>
    </source>
</evidence>
<dbReference type="Pfam" id="PF13650">
    <property type="entry name" value="Asp_protease_2"/>
    <property type="match status" value="1"/>
</dbReference>
<dbReference type="FunFam" id="1.10.340.70:FF:000001">
    <property type="entry name" value="Retrovirus-related Pol polyprotein from transposon gypsy-like Protein"/>
    <property type="match status" value="1"/>
</dbReference>
<dbReference type="InterPro" id="IPR001584">
    <property type="entry name" value="Integrase_cat-core"/>
</dbReference>
<dbReference type="GO" id="GO:0004523">
    <property type="term" value="F:RNA-DNA hybrid ribonuclease activity"/>
    <property type="evidence" value="ECO:0007669"/>
    <property type="project" value="UniProtKB-EC"/>
</dbReference>
<dbReference type="PANTHER" id="PTHR35046">
    <property type="entry name" value="ZINC KNUCKLE (CCHC-TYPE) FAMILY PROTEIN"/>
    <property type="match status" value="1"/>
</dbReference>
<evidence type="ECO:0000256" key="2">
    <source>
        <dbReference type="ARBA" id="ARBA00002180"/>
    </source>
</evidence>
<dbReference type="GO" id="GO:0004190">
    <property type="term" value="F:aspartic-type endopeptidase activity"/>
    <property type="evidence" value="ECO:0007669"/>
    <property type="project" value="UniProtKB-KW"/>
</dbReference>
<evidence type="ECO:0000256" key="23">
    <source>
        <dbReference type="ARBA" id="ARBA00022908"/>
    </source>
</evidence>
<dbReference type="OrthoDB" id="692065at2759"/>
<evidence type="ECO:0000256" key="17">
    <source>
        <dbReference type="ARBA" id="ARBA00022771"/>
    </source>
</evidence>
<evidence type="ECO:0000256" key="22">
    <source>
        <dbReference type="ARBA" id="ARBA00022884"/>
    </source>
</evidence>
<evidence type="ECO:0000256" key="32">
    <source>
        <dbReference type="ARBA" id="ARBA00025615"/>
    </source>
</evidence>
<keyword evidence="8" id="KW-0645">Protease</keyword>
<keyword evidence="6" id="KW-0963">Cytoplasm</keyword>
<dbReference type="GeneID" id="109728433"/>
<dbReference type="CDD" id="cd00303">
    <property type="entry name" value="retropepsin_like"/>
    <property type="match status" value="1"/>
</dbReference>
<reference evidence="43" key="2">
    <citation type="submission" date="2025-08" db="UniProtKB">
        <authorList>
            <consortium name="RefSeq"/>
        </authorList>
    </citation>
    <scope>IDENTIFICATION</scope>
    <source>
        <tissue evidence="43">Leaf</tissue>
    </source>
</reference>
<evidence type="ECO:0000256" key="16">
    <source>
        <dbReference type="ARBA" id="ARBA00022759"/>
    </source>
</evidence>
<dbReference type="Gene3D" id="3.10.10.10">
    <property type="entry name" value="HIV Type 1 Reverse Transcriptase, subunit A, domain 1"/>
    <property type="match status" value="1"/>
</dbReference>
<keyword evidence="42" id="KW-1185">Reference proteome</keyword>
<keyword evidence="7" id="KW-1188">Viral release from host cell</keyword>
<dbReference type="GO" id="GO:0006508">
    <property type="term" value="P:proteolysis"/>
    <property type="evidence" value="ECO:0007669"/>
    <property type="project" value="UniProtKB-KW"/>
</dbReference>
<proteinExistence type="predicted"/>
<evidence type="ECO:0000256" key="27">
    <source>
        <dbReference type="ARBA" id="ARBA00023125"/>
    </source>
</evidence>
<dbReference type="FunFam" id="3.10.20.370:FF:000001">
    <property type="entry name" value="Retrovirus-related Pol polyprotein from transposon 17.6-like protein"/>
    <property type="match status" value="1"/>
</dbReference>
<dbReference type="PANTHER" id="PTHR35046:SF26">
    <property type="entry name" value="RNA-DIRECTED DNA POLYMERASE"/>
    <property type="match status" value="1"/>
</dbReference>
<dbReference type="PROSITE" id="PS50878">
    <property type="entry name" value="RT_POL"/>
    <property type="match status" value="1"/>
</dbReference>
<comment type="function">
    <text evidence="32">Integrase (IN) targets the VLP to the nucleus, where a subparticle preintegration complex (PIC) containing at least integrase and the newly synthesized dsDNA copy of the retrotransposon must transit the nuclear membrane. Once in the nucleus, integrase performs the integration of the dsDNA into the host genome.</text>
</comment>
<evidence type="ECO:0000256" key="25">
    <source>
        <dbReference type="ARBA" id="ARBA00022932"/>
    </source>
</evidence>
<dbReference type="Proteomes" id="UP000515123">
    <property type="component" value="Linkage group 23"/>
</dbReference>
<evidence type="ECO:0000256" key="38">
    <source>
        <dbReference type="SAM" id="MobiDB-lite"/>
    </source>
</evidence>
<evidence type="ECO:0000256" key="1">
    <source>
        <dbReference type="ARBA" id="ARBA00000077"/>
    </source>
</evidence>
<dbReference type="GO" id="GO:0005737">
    <property type="term" value="C:cytoplasm"/>
    <property type="evidence" value="ECO:0007669"/>
    <property type="project" value="UniProtKB-SubCell"/>
</dbReference>
<evidence type="ECO:0000259" key="39">
    <source>
        <dbReference type="PROSITE" id="PS50158"/>
    </source>
</evidence>
<dbReference type="GO" id="GO:0015074">
    <property type="term" value="P:DNA integration"/>
    <property type="evidence" value="ECO:0007669"/>
    <property type="project" value="UniProtKB-KW"/>
</dbReference>
<dbReference type="InterPro" id="IPR043128">
    <property type="entry name" value="Rev_trsase/Diguanyl_cyclase"/>
</dbReference>
<keyword evidence="27" id="KW-0238">DNA-binding</keyword>
<comment type="function">
    <text evidence="33">Nucleocapsid protein p11 (NC) forms the nucleocore that coats the retro-elements dimeric RNA. Binds these RNAs through its zinc fingers. Promotes primer tRNA(i)-Met annealing to the multipartite primer-binding site (PBS), dimerization of Ty3 RNA and initiation of reverse transcription.</text>
</comment>
<dbReference type="Gene3D" id="3.30.70.270">
    <property type="match status" value="2"/>
</dbReference>
<keyword evidence="16" id="KW-0255">Endonuclease</keyword>
<keyword evidence="11" id="KW-0540">Nuclease</keyword>
<dbReference type="GO" id="GO:0005524">
    <property type="term" value="F:ATP binding"/>
    <property type="evidence" value="ECO:0007669"/>
    <property type="project" value="UniProtKB-KW"/>
</dbReference>
<dbReference type="GO" id="GO:0003677">
    <property type="term" value="F:DNA binding"/>
    <property type="evidence" value="ECO:0007669"/>
    <property type="project" value="UniProtKB-KW"/>
</dbReference>
<keyword evidence="9" id="KW-0808">Transferase</keyword>
<dbReference type="GO" id="GO:0005634">
    <property type="term" value="C:nucleus"/>
    <property type="evidence" value="ECO:0007669"/>
    <property type="project" value="UniProtKB-SubCell"/>
</dbReference>
<dbReference type="SUPFAM" id="SSF53098">
    <property type="entry name" value="Ribonuclease H-like"/>
    <property type="match status" value="1"/>
</dbReference>
<keyword evidence="25" id="KW-0239">DNA-directed DNA polymerase</keyword>
<comment type="subunit">
    <text evidence="35">The protease is a homodimer, whose active site consists of two apposed aspartic acid residues.</text>
</comment>
<evidence type="ECO:0000313" key="42">
    <source>
        <dbReference type="Proteomes" id="UP000515123"/>
    </source>
</evidence>
<dbReference type="GO" id="GO:0008270">
    <property type="term" value="F:zinc ion binding"/>
    <property type="evidence" value="ECO:0007669"/>
    <property type="project" value="UniProtKB-KW"/>
</dbReference>
<dbReference type="InterPro" id="IPR012337">
    <property type="entry name" value="RNaseH-like_sf"/>
</dbReference>
<feature type="compositionally biased region" description="Polar residues" evidence="38">
    <location>
        <begin position="21"/>
        <end position="33"/>
    </location>
</feature>
<dbReference type="AlphaFoldDB" id="A0A6P5HJA3"/>
<keyword evidence="10" id="KW-0548">Nucleotidyltransferase</keyword>
<keyword evidence="19" id="KW-0862">Zinc</keyword>
<dbReference type="InterPro" id="IPR036397">
    <property type="entry name" value="RNaseH_sf"/>
</dbReference>
<keyword evidence="20" id="KW-0067">ATP-binding</keyword>
<dbReference type="GO" id="GO:0006310">
    <property type="term" value="P:DNA recombination"/>
    <property type="evidence" value="ECO:0007669"/>
    <property type="project" value="UniProtKB-KW"/>
</dbReference>
<evidence type="ECO:0000256" key="26">
    <source>
        <dbReference type="ARBA" id="ARBA00023113"/>
    </source>
</evidence>
<name>A0A6P5HJA3_ANACO</name>
<dbReference type="GO" id="GO:0003887">
    <property type="term" value="F:DNA-directed DNA polymerase activity"/>
    <property type="evidence" value="ECO:0007669"/>
    <property type="project" value="UniProtKB-KW"/>
</dbReference>
<evidence type="ECO:0000256" key="8">
    <source>
        <dbReference type="ARBA" id="ARBA00022670"/>
    </source>
</evidence>
<keyword evidence="22" id="KW-0694">RNA-binding</keyword>
<dbReference type="Pfam" id="PF00078">
    <property type="entry name" value="RVT_1"/>
    <property type="match status" value="1"/>
</dbReference>
<dbReference type="RefSeq" id="XP_020114420.1">
    <property type="nucleotide sequence ID" value="XM_020258831.1"/>
</dbReference>
<evidence type="ECO:0000256" key="14">
    <source>
        <dbReference type="ARBA" id="ARBA00022750"/>
    </source>
</evidence>
<dbReference type="InterPro" id="IPR036875">
    <property type="entry name" value="Znf_CCHC_sf"/>
</dbReference>
<comment type="catalytic activity">
    <reaction evidence="1">
        <text>Endonucleolytic cleavage to 5'-phosphomonoester.</text>
        <dbReference type="EC" id="3.1.26.4"/>
    </reaction>
</comment>
<dbReference type="InterPro" id="IPR021109">
    <property type="entry name" value="Peptidase_aspartic_dom_sf"/>
</dbReference>
<dbReference type="Pfam" id="PF17921">
    <property type="entry name" value="Integrase_H2C2"/>
    <property type="match status" value="1"/>
</dbReference>
<dbReference type="Gene3D" id="3.30.420.10">
    <property type="entry name" value="Ribonuclease H-like superfamily/Ribonuclease H"/>
    <property type="match status" value="1"/>
</dbReference>
<dbReference type="GO" id="GO:0003964">
    <property type="term" value="F:RNA-directed DNA polymerase activity"/>
    <property type="evidence" value="ECO:0007669"/>
    <property type="project" value="UniProtKB-KW"/>
</dbReference>
<dbReference type="Pfam" id="PF00098">
    <property type="entry name" value="zf-CCHC"/>
    <property type="match status" value="1"/>
</dbReference>
<reference evidence="42" key="1">
    <citation type="journal article" date="2015" name="Nat. Genet.">
        <title>The pineapple genome and the evolution of CAM photosynthesis.</title>
        <authorList>
            <person name="Ming R."/>
            <person name="VanBuren R."/>
            <person name="Wai C.M."/>
            <person name="Tang H."/>
            <person name="Schatz M.C."/>
            <person name="Bowers J.E."/>
            <person name="Lyons E."/>
            <person name="Wang M.L."/>
            <person name="Chen J."/>
            <person name="Biggers E."/>
            <person name="Zhang J."/>
            <person name="Huang L."/>
            <person name="Zhang L."/>
            <person name="Miao W."/>
            <person name="Zhang J."/>
            <person name="Ye Z."/>
            <person name="Miao C."/>
            <person name="Lin Z."/>
            <person name="Wang H."/>
            <person name="Zhou H."/>
            <person name="Yim W.C."/>
            <person name="Priest H.D."/>
            <person name="Zheng C."/>
            <person name="Woodhouse M."/>
            <person name="Edger P.P."/>
            <person name="Guyot R."/>
            <person name="Guo H.B."/>
            <person name="Guo H."/>
            <person name="Zheng G."/>
            <person name="Singh R."/>
            <person name="Sharma A."/>
            <person name="Min X."/>
            <person name="Zheng Y."/>
            <person name="Lee H."/>
            <person name="Gurtowski J."/>
            <person name="Sedlazeck F.J."/>
            <person name="Harkess A."/>
            <person name="McKain M.R."/>
            <person name="Liao Z."/>
            <person name="Fang J."/>
            <person name="Liu J."/>
            <person name="Zhang X."/>
            <person name="Zhang Q."/>
            <person name="Hu W."/>
            <person name="Qin Y."/>
            <person name="Wang K."/>
            <person name="Chen L.Y."/>
            <person name="Shirley N."/>
            <person name="Lin Y.R."/>
            <person name="Liu L.Y."/>
            <person name="Hernandez A.G."/>
            <person name="Wright C.L."/>
            <person name="Bulone V."/>
            <person name="Tuskan G.A."/>
            <person name="Heath K."/>
            <person name="Zee F."/>
            <person name="Moore P.H."/>
            <person name="Sunkar R."/>
            <person name="Leebens-Mack J.H."/>
            <person name="Mockler T."/>
            <person name="Bennetzen J.L."/>
            <person name="Freeling M."/>
            <person name="Sankoff D."/>
            <person name="Paterson A.H."/>
            <person name="Zhu X."/>
            <person name="Yang X."/>
            <person name="Smith J.A."/>
            <person name="Cushman J.C."/>
            <person name="Paull R.E."/>
            <person name="Yu Q."/>
        </authorList>
    </citation>
    <scope>NUCLEOTIDE SEQUENCE [LARGE SCALE GENOMIC DNA]</scope>
    <source>
        <strain evidence="42">cv. F153</strain>
    </source>
</reference>
<dbReference type="InterPro" id="IPR001878">
    <property type="entry name" value="Znf_CCHC"/>
</dbReference>
<dbReference type="PROSITE" id="PS50158">
    <property type="entry name" value="ZF_CCHC"/>
    <property type="match status" value="1"/>
</dbReference>